<keyword evidence="6" id="KW-1185">Reference proteome</keyword>
<dbReference type="PANTHER" id="PTHR47062:SF1">
    <property type="entry name" value="SMALL HEAT SHOCK PROTEIN IBPA"/>
    <property type="match status" value="1"/>
</dbReference>
<dbReference type="AlphaFoldDB" id="A0A975G3S6"/>
<dbReference type="EMBL" id="CP073078">
    <property type="protein sequence ID" value="QUD90605.1"/>
    <property type="molecule type" value="Genomic_DNA"/>
</dbReference>
<protein>
    <submittedName>
        <fullName evidence="5">Hsp20 family protein</fullName>
    </submittedName>
</protein>
<dbReference type="KEGG" id="caul:KCG34_12395"/>
<gene>
    <name evidence="5" type="ORF">KCG34_12395</name>
</gene>
<evidence type="ECO:0000256" key="3">
    <source>
        <dbReference type="RuleBase" id="RU003616"/>
    </source>
</evidence>
<sequence length="159" mass="17534">MRTAYDFSPLYRSVIGVDRMADLIETAMRTGGESHYPPYDIEKTGEGTYRITLAAAGFGADELELTAQPNLLVVTGRKAKGDEGRNYLHRGIAGRDFERRFELADYVVVKSADYANGVLSIDLAREVPEALKPRRIEIAQAGGAKVQQLRQDASERQAA</sequence>
<feature type="domain" description="SHSP" evidence="4">
    <location>
        <begin position="30"/>
        <end position="141"/>
    </location>
</feature>
<accession>A0A975G3S6</accession>
<organism evidence="5 6">
    <name type="scientific">Phenylobacterium montanum</name>
    <dbReference type="NCBI Taxonomy" id="2823693"/>
    <lineage>
        <taxon>Bacteria</taxon>
        <taxon>Pseudomonadati</taxon>
        <taxon>Pseudomonadota</taxon>
        <taxon>Alphaproteobacteria</taxon>
        <taxon>Caulobacterales</taxon>
        <taxon>Caulobacteraceae</taxon>
        <taxon>Phenylobacterium</taxon>
    </lineage>
</organism>
<name>A0A975G3S6_9CAUL</name>
<dbReference type="CDD" id="cd06470">
    <property type="entry name" value="ACD_IbpA-B_like"/>
    <property type="match status" value="1"/>
</dbReference>
<dbReference type="InterPro" id="IPR002068">
    <property type="entry name" value="A-crystallin/Hsp20_dom"/>
</dbReference>
<reference evidence="5" key="1">
    <citation type="submission" date="2021-04" db="EMBL/GenBank/DDBJ databases">
        <title>The complete genome sequence of Caulobacter sp. S6.</title>
        <authorList>
            <person name="Tang Y."/>
            <person name="Ouyang W."/>
            <person name="Liu Q."/>
            <person name="Huang B."/>
            <person name="Guo Z."/>
            <person name="Lei P."/>
        </authorList>
    </citation>
    <scope>NUCLEOTIDE SEQUENCE</scope>
    <source>
        <strain evidence="5">S6</strain>
    </source>
</reference>
<dbReference type="RefSeq" id="WP_211940652.1">
    <property type="nucleotide sequence ID" value="NZ_CP073078.1"/>
</dbReference>
<evidence type="ECO:0000313" key="5">
    <source>
        <dbReference type="EMBL" id="QUD90605.1"/>
    </source>
</evidence>
<evidence type="ECO:0000256" key="2">
    <source>
        <dbReference type="PROSITE-ProRule" id="PRU00285"/>
    </source>
</evidence>
<evidence type="ECO:0000256" key="1">
    <source>
        <dbReference type="ARBA" id="ARBA00023016"/>
    </source>
</evidence>
<dbReference type="SUPFAM" id="SSF49764">
    <property type="entry name" value="HSP20-like chaperones"/>
    <property type="match status" value="1"/>
</dbReference>
<dbReference type="Pfam" id="PF00011">
    <property type="entry name" value="HSP20"/>
    <property type="match status" value="1"/>
</dbReference>
<dbReference type="InterPro" id="IPR008978">
    <property type="entry name" value="HSP20-like_chaperone"/>
</dbReference>
<proteinExistence type="inferred from homology"/>
<dbReference type="InterPro" id="IPR037913">
    <property type="entry name" value="ACD_IbpA/B"/>
</dbReference>
<keyword evidence="1" id="KW-0346">Stress response</keyword>
<dbReference type="PROSITE" id="PS01031">
    <property type="entry name" value="SHSP"/>
    <property type="match status" value="1"/>
</dbReference>
<evidence type="ECO:0000259" key="4">
    <source>
        <dbReference type="PROSITE" id="PS01031"/>
    </source>
</evidence>
<evidence type="ECO:0000313" key="6">
    <source>
        <dbReference type="Proteomes" id="UP000676409"/>
    </source>
</evidence>
<dbReference type="Gene3D" id="2.60.40.790">
    <property type="match status" value="1"/>
</dbReference>
<comment type="similarity">
    <text evidence="2 3">Belongs to the small heat shock protein (HSP20) family.</text>
</comment>
<dbReference type="Proteomes" id="UP000676409">
    <property type="component" value="Chromosome"/>
</dbReference>
<dbReference type="PANTHER" id="PTHR47062">
    <property type="match status" value="1"/>
</dbReference>